<feature type="transmembrane region" description="Helical" evidence="1">
    <location>
        <begin position="198"/>
        <end position="219"/>
    </location>
</feature>
<dbReference type="EMBL" id="JAFBFH010000015">
    <property type="protein sequence ID" value="MBM7715541.1"/>
    <property type="molecule type" value="Genomic_DNA"/>
</dbReference>
<comment type="caution">
    <text evidence="2">The sequence shown here is derived from an EMBL/GenBank/DDBJ whole genome shotgun (WGS) entry which is preliminary data.</text>
</comment>
<evidence type="ECO:0000256" key="1">
    <source>
        <dbReference type="SAM" id="Phobius"/>
    </source>
</evidence>
<reference evidence="2 3" key="1">
    <citation type="submission" date="2021-01" db="EMBL/GenBank/DDBJ databases">
        <title>Genomic Encyclopedia of Type Strains, Phase IV (KMG-IV): sequencing the most valuable type-strain genomes for metagenomic binning, comparative biology and taxonomic classification.</title>
        <authorList>
            <person name="Goeker M."/>
        </authorList>
    </citation>
    <scope>NUCLEOTIDE SEQUENCE [LARGE SCALE GENOMIC DNA]</scope>
    <source>
        <strain evidence="2 3">DSM 105453</strain>
    </source>
</reference>
<name>A0ABS2R7A6_9BACI</name>
<protein>
    <submittedName>
        <fullName evidence="2">Membrane protein</fullName>
    </submittedName>
</protein>
<keyword evidence="3" id="KW-1185">Reference proteome</keyword>
<feature type="transmembrane region" description="Helical" evidence="1">
    <location>
        <begin position="107"/>
        <end position="128"/>
    </location>
</feature>
<feature type="transmembrane region" description="Helical" evidence="1">
    <location>
        <begin position="165"/>
        <end position="186"/>
    </location>
</feature>
<evidence type="ECO:0000313" key="2">
    <source>
        <dbReference type="EMBL" id="MBM7715541.1"/>
    </source>
</evidence>
<accession>A0ABS2R7A6</accession>
<keyword evidence="1" id="KW-1133">Transmembrane helix</keyword>
<feature type="transmembrane region" description="Helical" evidence="1">
    <location>
        <begin position="6"/>
        <end position="27"/>
    </location>
</feature>
<organism evidence="2 3">
    <name type="scientific">Siminovitchia thermophila</name>
    <dbReference type="NCBI Taxonomy" id="1245522"/>
    <lineage>
        <taxon>Bacteria</taxon>
        <taxon>Bacillati</taxon>
        <taxon>Bacillota</taxon>
        <taxon>Bacilli</taxon>
        <taxon>Bacillales</taxon>
        <taxon>Bacillaceae</taxon>
        <taxon>Siminovitchia</taxon>
    </lineage>
</organism>
<proteinExistence type="predicted"/>
<feature type="transmembrane region" description="Helical" evidence="1">
    <location>
        <begin position="39"/>
        <end position="58"/>
    </location>
</feature>
<evidence type="ECO:0000313" key="3">
    <source>
        <dbReference type="Proteomes" id="UP000823485"/>
    </source>
</evidence>
<dbReference type="Proteomes" id="UP000823485">
    <property type="component" value="Unassembled WGS sequence"/>
</dbReference>
<feature type="transmembrane region" description="Helical" evidence="1">
    <location>
        <begin position="134"/>
        <end position="153"/>
    </location>
</feature>
<sequence>MTLFILMRILHIVGGFTALFTFWVPVVTKKGGKVHVVSGWIYVIGMSIVSVSAFYMGVFRILDPSSSPELISFSLFLIFIGILSSSTAYYGIRVLRFKRRTERHRHWLDVGFSVTLFVSAIGISIYGFVHDFSLLAWFPLLGIFLASIQLRYWLSKPTRKMHWWFEHLSGMLGCSIATITAFTVFGAPRLLNIESVSILLWFLPTILLTPVIIGLSAYYTKKFNQPKANVTG</sequence>
<keyword evidence="1" id="KW-0472">Membrane</keyword>
<gene>
    <name evidence="2" type="ORF">JOC94_002529</name>
</gene>
<dbReference type="RefSeq" id="WP_253191991.1">
    <property type="nucleotide sequence ID" value="NZ_JAFBFH010000015.1"/>
</dbReference>
<keyword evidence="1" id="KW-0812">Transmembrane</keyword>
<feature type="transmembrane region" description="Helical" evidence="1">
    <location>
        <begin position="70"/>
        <end position="95"/>
    </location>
</feature>